<dbReference type="SUPFAM" id="SSF46785">
    <property type="entry name" value="Winged helix' DNA-binding domain"/>
    <property type="match status" value="1"/>
</dbReference>
<evidence type="ECO:0000256" key="6">
    <source>
        <dbReference type="ARBA" id="ARBA00023159"/>
    </source>
</evidence>
<evidence type="ECO:0000256" key="4">
    <source>
        <dbReference type="ARBA" id="ARBA00023016"/>
    </source>
</evidence>
<keyword evidence="4 12" id="KW-0346">Stress response</keyword>
<dbReference type="FunFam" id="1.10.10.10:FF:000027">
    <property type="entry name" value="Heat shock transcription factor 1"/>
    <property type="match status" value="1"/>
</dbReference>
<dbReference type="InParanoid" id="E2BTM7"/>
<proteinExistence type="inferred from homology"/>
<feature type="region of interest" description="Disordered" evidence="10">
    <location>
        <begin position="1"/>
        <end position="20"/>
    </location>
</feature>
<dbReference type="FunCoup" id="E2BTM7">
    <property type="interactions" value="142"/>
</dbReference>
<dbReference type="EMBL" id="GL450463">
    <property type="protein sequence ID" value="EFN80955.1"/>
    <property type="molecule type" value="Genomic_DNA"/>
</dbReference>
<name>E2BTM7_HARSA</name>
<keyword evidence="5" id="KW-0238">DNA-binding</keyword>
<dbReference type="PANTHER" id="PTHR10015:SF427">
    <property type="entry name" value="HEAT SHOCK FACTOR PROTEIN"/>
    <property type="match status" value="1"/>
</dbReference>
<dbReference type="Pfam" id="PF00447">
    <property type="entry name" value="HSF_DNA-bind"/>
    <property type="match status" value="1"/>
</dbReference>
<feature type="domain" description="HSF-type DNA-binding" evidence="11">
    <location>
        <begin position="25"/>
        <end position="128"/>
    </location>
</feature>
<evidence type="ECO:0000256" key="2">
    <source>
        <dbReference type="ARBA" id="ARBA00006403"/>
    </source>
</evidence>
<dbReference type="SMART" id="SM00415">
    <property type="entry name" value="HSF"/>
    <property type="match status" value="1"/>
</dbReference>
<comment type="similarity">
    <text evidence="2 9">Belongs to the HSF family.</text>
</comment>
<evidence type="ECO:0000256" key="3">
    <source>
        <dbReference type="ARBA" id="ARBA00023015"/>
    </source>
</evidence>
<dbReference type="Gene3D" id="1.10.10.10">
    <property type="entry name" value="Winged helix-like DNA-binding domain superfamily/Winged helix DNA-binding domain"/>
    <property type="match status" value="1"/>
</dbReference>
<evidence type="ECO:0000256" key="8">
    <source>
        <dbReference type="ARBA" id="ARBA00023242"/>
    </source>
</evidence>
<dbReference type="GO" id="GO:0043565">
    <property type="term" value="F:sequence-specific DNA binding"/>
    <property type="evidence" value="ECO:0007669"/>
    <property type="project" value="InterPro"/>
</dbReference>
<feature type="region of interest" description="Disordered" evidence="10">
    <location>
        <begin position="229"/>
        <end position="257"/>
    </location>
</feature>
<dbReference type="GO" id="GO:0005634">
    <property type="term" value="C:nucleus"/>
    <property type="evidence" value="ECO:0007669"/>
    <property type="project" value="UniProtKB-SubCell"/>
</dbReference>
<dbReference type="Pfam" id="PF06546">
    <property type="entry name" value="Vert_HS_TF"/>
    <property type="match status" value="1"/>
</dbReference>
<dbReference type="PRINTS" id="PR00056">
    <property type="entry name" value="HSFDOMAIN"/>
</dbReference>
<evidence type="ECO:0000256" key="10">
    <source>
        <dbReference type="SAM" id="MobiDB-lite"/>
    </source>
</evidence>
<dbReference type="InterPro" id="IPR010542">
    <property type="entry name" value="Vert_HSTF_C"/>
</dbReference>
<protein>
    <submittedName>
        <fullName evidence="12">Heat shock factor protein</fullName>
    </submittedName>
</protein>
<keyword evidence="6" id="KW-0010">Activator</keyword>
<dbReference type="AlphaFoldDB" id="E2BTM7"/>
<dbReference type="GO" id="GO:0003700">
    <property type="term" value="F:DNA-binding transcription factor activity"/>
    <property type="evidence" value="ECO:0007669"/>
    <property type="project" value="InterPro"/>
</dbReference>
<sequence>MYEGEFSKILNPPDGEQNPSQLPKNIAMFLVKLWRLVNDPKTDKFICWSADGKSFIIKDPALFAKELLPHYYKHNHMTSFVRQLNMYGFHKKVSPDLGGLRCDKDEMEFAHQYFYKECPTLMAYIKRKASSSKTSNQDTAKQPFKPELMSKVLMEVKSLQGRQEQFDTKLGTMKTENEILWREIILLRQKSMTQQKVINKLIHFLVTVVQSRRGGLTVKRRLYPLMIDNSNRPRKKNKLSESQASPTGPVIHELDTSEPGLDSEYIAADIMQSGTPTVQSPESTHEYVEKQEPVGNEANTYVNLTDPGRFLDEIDMSDLPELDETQKCTSEHKEELHLLEIPVEEEAPVPITLLNNKSIGSKPVPVATVRSSKLTAMAANMKKSQQNIDLEVDMEASVDLDDETSDNDTSSPVEFEDIPTVSKASNNKNARIYKKKQLIIDRRLNKGINKGFNNIYGGKSVLKKNSKWHEKDAVVKPLHEEKDNHNIASTSSSKDLSLSCLNSSSTSETNYRDLDNHLESMQAELDNICDLLHTEGCSIDANAFLGLFDSEEPMAYGIADLPLNPELNPESDKEIENRFPEPGNGFNRGLMTYNSSNYDFEDIFLLEDPSSSLSVPETISLAPEQMSNPDSSNSKEEETPSFLENFQ</sequence>
<dbReference type="InterPro" id="IPR036390">
    <property type="entry name" value="WH_DNA-bd_sf"/>
</dbReference>
<evidence type="ECO:0000256" key="5">
    <source>
        <dbReference type="ARBA" id="ARBA00023125"/>
    </source>
</evidence>
<evidence type="ECO:0000256" key="1">
    <source>
        <dbReference type="ARBA" id="ARBA00004123"/>
    </source>
</evidence>
<reference evidence="12 13" key="1">
    <citation type="journal article" date="2010" name="Science">
        <title>Genomic comparison of the ants Camponotus floridanus and Harpegnathos saltator.</title>
        <authorList>
            <person name="Bonasio R."/>
            <person name="Zhang G."/>
            <person name="Ye C."/>
            <person name="Mutti N.S."/>
            <person name="Fang X."/>
            <person name="Qin N."/>
            <person name="Donahue G."/>
            <person name="Yang P."/>
            <person name="Li Q."/>
            <person name="Li C."/>
            <person name="Zhang P."/>
            <person name="Huang Z."/>
            <person name="Berger S.L."/>
            <person name="Reinberg D."/>
            <person name="Wang J."/>
            <person name="Liebig J."/>
        </authorList>
    </citation>
    <scope>NUCLEOTIDE SEQUENCE [LARGE SCALE GENOMIC DNA]</scope>
    <source>
        <strain evidence="12 13">R22 G/1</strain>
    </source>
</reference>
<keyword evidence="13" id="KW-1185">Reference proteome</keyword>
<feature type="region of interest" description="Disordered" evidence="10">
    <location>
        <begin position="614"/>
        <end position="647"/>
    </location>
</feature>
<dbReference type="Proteomes" id="UP000008237">
    <property type="component" value="Unassembled WGS sequence"/>
</dbReference>
<organism evidence="13">
    <name type="scientific">Harpegnathos saltator</name>
    <name type="common">Jerdon's jumping ant</name>
    <dbReference type="NCBI Taxonomy" id="610380"/>
    <lineage>
        <taxon>Eukaryota</taxon>
        <taxon>Metazoa</taxon>
        <taxon>Ecdysozoa</taxon>
        <taxon>Arthropoda</taxon>
        <taxon>Hexapoda</taxon>
        <taxon>Insecta</taxon>
        <taxon>Pterygota</taxon>
        <taxon>Neoptera</taxon>
        <taxon>Endopterygota</taxon>
        <taxon>Hymenoptera</taxon>
        <taxon>Apocrita</taxon>
        <taxon>Aculeata</taxon>
        <taxon>Formicoidea</taxon>
        <taxon>Formicidae</taxon>
        <taxon>Ponerinae</taxon>
        <taxon>Ponerini</taxon>
        <taxon>Harpegnathos</taxon>
    </lineage>
</organism>
<evidence type="ECO:0000259" key="11">
    <source>
        <dbReference type="SMART" id="SM00415"/>
    </source>
</evidence>
<dbReference type="OrthoDB" id="60033at2759"/>
<dbReference type="SMR" id="E2BTM7"/>
<keyword evidence="8" id="KW-0539">Nucleus</keyword>
<dbReference type="InterPro" id="IPR036388">
    <property type="entry name" value="WH-like_DNA-bd_sf"/>
</dbReference>
<evidence type="ECO:0000313" key="13">
    <source>
        <dbReference type="Proteomes" id="UP000008237"/>
    </source>
</evidence>
<dbReference type="InterPro" id="IPR000232">
    <property type="entry name" value="HSF_DNA-bd"/>
</dbReference>
<evidence type="ECO:0000256" key="9">
    <source>
        <dbReference type="RuleBase" id="RU004020"/>
    </source>
</evidence>
<dbReference type="PANTHER" id="PTHR10015">
    <property type="entry name" value="HEAT SHOCK TRANSCRIPTION FACTOR"/>
    <property type="match status" value="1"/>
</dbReference>
<keyword evidence="3" id="KW-0805">Transcription regulation</keyword>
<gene>
    <name evidence="12" type="ORF">EAI_04453</name>
</gene>
<dbReference type="OMA" id="NNMETIH"/>
<evidence type="ECO:0000313" key="12">
    <source>
        <dbReference type="EMBL" id="EFN80955.1"/>
    </source>
</evidence>
<keyword evidence="7" id="KW-0804">Transcription</keyword>
<evidence type="ECO:0000256" key="7">
    <source>
        <dbReference type="ARBA" id="ARBA00023163"/>
    </source>
</evidence>
<dbReference type="STRING" id="610380.E2BTM7"/>
<accession>E2BTM7</accession>
<comment type="subcellular location">
    <subcellularLocation>
        <location evidence="1">Nucleus</location>
    </subcellularLocation>
</comment>